<proteinExistence type="predicted"/>
<organism evidence="2 3">
    <name type="scientific">Dyadobacter helix</name>
    <dbReference type="NCBI Taxonomy" id="2822344"/>
    <lineage>
        <taxon>Bacteria</taxon>
        <taxon>Pseudomonadati</taxon>
        <taxon>Bacteroidota</taxon>
        <taxon>Cytophagia</taxon>
        <taxon>Cytophagales</taxon>
        <taxon>Spirosomataceae</taxon>
        <taxon>Dyadobacter</taxon>
    </lineage>
</organism>
<protein>
    <submittedName>
        <fullName evidence="2">Uncharacterized protein</fullName>
    </submittedName>
</protein>
<keyword evidence="1" id="KW-0472">Membrane</keyword>
<reference evidence="2" key="1">
    <citation type="submission" date="2021-04" db="EMBL/GenBank/DDBJ databases">
        <authorList>
            <person name="Rodrigo-Torres L."/>
            <person name="Arahal R. D."/>
            <person name="Lucena T."/>
        </authorList>
    </citation>
    <scope>NUCLEOTIDE SEQUENCE</scope>
    <source>
        <strain evidence="2">CECT 9275</strain>
    </source>
</reference>
<name>A0A916JFA2_9BACT</name>
<evidence type="ECO:0000256" key="1">
    <source>
        <dbReference type="SAM" id="Phobius"/>
    </source>
</evidence>
<evidence type="ECO:0000313" key="3">
    <source>
        <dbReference type="Proteomes" id="UP000680038"/>
    </source>
</evidence>
<gene>
    <name evidence="2" type="ORF">DYBT9275_04450</name>
</gene>
<evidence type="ECO:0000313" key="2">
    <source>
        <dbReference type="EMBL" id="CAG5009230.1"/>
    </source>
</evidence>
<dbReference type="AlphaFoldDB" id="A0A916JFA2"/>
<accession>A0A916JFA2</accession>
<keyword evidence="3" id="KW-1185">Reference proteome</keyword>
<keyword evidence="1" id="KW-1133">Transmembrane helix</keyword>
<sequence>MDDYQKERLIRAARTGKLTEEEYQLYYQLLEENPSLARDLEWEGFMDEHMPSAEDAELYEATARLTMPEETREVFPIGYRWAAAVVLLIIGGWLVFQFITDTTGPELASSGFLRFYSGDTRPDSQLGYAEGDGPVGRRGLKIWRNSRQQDLVNYQFCNDTLQLFFQDLEDTLLIQKSYRLVYKTDSAAFSMVSDKYPVVVLENCTDKPKTLIPARQ</sequence>
<comment type="caution">
    <text evidence="2">The sequence shown here is derived from an EMBL/GenBank/DDBJ whole genome shotgun (WGS) entry which is preliminary data.</text>
</comment>
<feature type="transmembrane region" description="Helical" evidence="1">
    <location>
        <begin position="77"/>
        <end position="96"/>
    </location>
</feature>
<dbReference type="EMBL" id="CAJRAF010000002">
    <property type="protein sequence ID" value="CAG5009230.1"/>
    <property type="molecule type" value="Genomic_DNA"/>
</dbReference>
<dbReference type="RefSeq" id="WP_215240826.1">
    <property type="nucleotide sequence ID" value="NZ_CAJRAF010000002.1"/>
</dbReference>
<keyword evidence="1" id="KW-0812">Transmembrane</keyword>
<dbReference type="Proteomes" id="UP000680038">
    <property type="component" value="Unassembled WGS sequence"/>
</dbReference>